<evidence type="ECO:0000256" key="1">
    <source>
        <dbReference type="ARBA" id="ARBA00022598"/>
    </source>
</evidence>
<dbReference type="PRINTS" id="PR01040">
    <property type="entry name" value="TRNASYNTHTYR"/>
</dbReference>
<dbReference type="InterPro" id="IPR054608">
    <property type="entry name" value="SYY-like_C"/>
</dbReference>
<dbReference type="PROSITE" id="PS00178">
    <property type="entry name" value="AA_TRNA_LIGASE_I"/>
    <property type="match status" value="1"/>
</dbReference>
<comment type="function">
    <text evidence="8">Catalyzes the attachment of tyrosine to tRNA(Tyr) in a two-step reaction: tyrosine is first activated by ATP to form Tyr-AMP and then transferred to the acceptor end of tRNA(Tyr).</text>
</comment>
<dbReference type="FunFam" id="3.10.290.10:FF:000014">
    <property type="entry name" value="Tyrosine--tRNA ligase"/>
    <property type="match status" value="1"/>
</dbReference>
<evidence type="ECO:0000256" key="5">
    <source>
        <dbReference type="ARBA" id="ARBA00022917"/>
    </source>
</evidence>
<dbReference type="AlphaFoldDB" id="A0A090DYB7"/>
<keyword evidence="1 8" id="KW-0436">Ligase</keyword>
<organism evidence="11 12">
    <name type="scientific">Candidatus Criblamydia sequanensis CRIB-18</name>
    <dbReference type="NCBI Taxonomy" id="1437425"/>
    <lineage>
        <taxon>Bacteria</taxon>
        <taxon>Pseudomonadati</taxon>
        <taxon>Chlamydiota</taxon>
        <taxon>Chlamydiia</taxon>
        <taxon>Parachlamydiales</taxon>
        <taxon>Candidatus Criblamydiaceae</taxon>
        <taxon>Candidatus Criblamydia</taxon>
    </lineage>
</organism>
<feature type="short sequence motif" description="'HIGH' region" evidence="8">
    <location>
        <begin position="38"/>
        <end position="47"/>
    </location>
</feature>
<reference evidence="11" key="1">
    <citation type="submission" date="2013-12" db="EMBL/GenBank/DDBJ databases">
        <authorList>
            <person name="Linke B."/>
        </authorList>
    </citation>
    <scope>NUCLEOTIDE SEQUENCE [LARGE SCALE GENOMIC DNA]</scope>
    <source>
        <strain evidence="11">CRIB-18</strain>
    </source>
</reference>
<comment type="similarity">
    <text evidence="8">Belongs to the class-I aminoacyl-tRNA synthetase family. TyrS type 1 subfamily.</text>
</comment>
<evidence type="ECO:0000256" key="8">
    <source>
        <dbReference type="HAMAP-Rule" id="MF_02006"/>
    </source>
</evidence>
<evidence type="ECO:0000256" key="2">
    <source>
        <dbReference type="ARBA" id="ARBA00022741"/>
    </source>
</evidence>
<dbReference type="PROSITE" id="PS50889">
    <property type="entry name" value="S4"/>
    <property type="match status" value="1"/>
</dbReference>
<dbReference type="RefSeq" id="WP_041017153.1">
    <property type="nucleotide sequence ID" value="NZ_CCEJ010000003.1"/>
</dbReference>
<dbReference type="HAMAP" id="MF_02006">
    <property type="entry name" value="Tyr_tRNA_synth_type1"/>
    <property type="match status" value="1"/>
</dbReference>
<dbReference type="PANTHER" id="PTHR11766:SF0">
    <property type="entry name" value="TYROSINE--TRNA LIGASE, MITOCHONDRIAL"/>
    <property type="match status" value="1"/>
</dbReference>
<proteinExistence type="inferred from homology"/>
<evidence type="ECO:0000313" key="12">
    <source>
        <dbReference type="Proteomes" id="UP000031552"/>
    </source>
</evidence>
<dbReference type="GO" id="GO:0005829">
    <property type="term" value="C:cytosol"/>
    <property type="evidence" value="ECO:0007669"/>
    <property type="project" value="TreeGrafter"/>
</dbReference>
<dbReference type="Gene3D" id="1.10.240.10">
    <property type="entry name" value="Tyrosyl-Transfer RNA Synthetase"/>
    <property type="match status" value="1"/>
</dbReference>
<dbReference type="InterPro" id="IPR002942">
    <property type="entry name" value="S4_RNA-bd"/>
</dbReference>
<feature type="short sequence motif" description="'KMSKS' region" evidence="8">
    <location>
        <begin position="227"/>
        <end position="231"/>
    </location>
</feature>
<evidence type="ECO:0000256" key="4">
    <source>
        <dbReference type="ARBA" id="ARBA00022884"/>
    </source>
</evidence>
<evidence type="ECO:0000256" key="9">
    <source>
        <dbReference type="PROSITE-ProRule" id="PRU00182"/>
    </source>
</evidence>
<dbReference type="NCBIfam" id="TIGR00234">
    <property type="entry name" value="tyrS"/>
    <property type="match status" value="1"/>
</dbReference>
<keyword evidence="12" id="KW-1185">Reference proteome</keyword>
<dbReference type="Pfam" id="PF00579">
    <property type="entry name" value="tRNA-synt_1b"/>
    <property type="match status" value="1"/>
</dbReference>
<name>A0A090DYB7_9BACT</name>
<keyword evidence="3 8" id="KW-0067">ATP-binding</keyword>
<feature type="binding site" evidence="8">
    <location>
        <position position="171"/>
    </location>
    <ligand>
        <name>L-tyrosine</name>
        <dbReference type="ChEBI" id="CHEBI:58315"/>
    </ligand>
</feature>
<dbReference type="STRING" id="1437425.CSEC_0891"/>
<keyword evidence="2 8" id="KW-0547">Nucleotide-binding</keyword>
<dbReference type="Gene3D" id="3.40.50.620">
    <property type="entry name" value="HUPs"/>
    <property type="match status" value="1"/>
</dbReference>
<dbReference type="InterPro" id="IPR024088">
    <property type="entry name" value="Tyr-tRNA-ligase_bac-type"/>
</dbReference>
<dbReference type="GO" id="GO:0006437">
    <property type="term" value="P:tyrosyl-tRNA aminoacylation"/>
    <property type="evidence" value="ECO:0007669"/>
    <property type="project" value="UniProtKB-UniRule"/>
</dbReference>
<keyword evidence="8" id="KW-0963">Cytoplasm</keyword>
<dbReference type="InterPro" id="IPR036986">
    <property type="entry name" value="S4_RNA-bd_sf"/>
</dbReference>
<dbReference type="EMBL" id="CCEJ010000003">
    <property type="protein sequence ID" value="CDR33719.1"/>
    <property type="molecule type" value="Genomic_DNA"/>
</dbReference>
<evidence type="ECO:0000313" key="11">
    <source>
        <dbReference type="EMBL" id="CDR33719.1"/>
    </source>
</evidence>
<dbReference type="OrthoDB" id="9804243at2"/>
<dbReference type="InterPro" id="IPR001412">
    <property type="entry name" value="aa-tRNA-synth_I_CS"/>
</dbReference>
<comment type="caution">
    <text evidence="11">The sequence shown here is derived from an EMBL/GenBank/DDBJ whole genome shotgun (WGS) entry which is preliminary data.</text>
</comment>
<dbReference type="Pfam" id="PF22421">
    <property type="entry name" value="SYY_C-terminal"/>
    <property type="match status" value="1"/>
</dbReference>
<dbReference type="eggNOG" id="COG0162">
    <property type="taxonomic scope" value="Bacteria"/>
</dbReference>
<comment type="subcellular location">
    <subcellularLocation>
        <location evidence="8">Cytoplasm</location>
    </subcellularLocation>
</comment>
<accession>A0A090DYB7</accession>
<dbReference type="InterPro" id="IPR024107">
    <property type="entry name" value="Tyr-tRNA-ligase_bac_1"/>
</dbReference>
<dbReference type="CDD" id="cd00165">
    <property type="entry name" value="S4"/>
    <property type="match status" value="1"/>
</dbReference>
<evidence type="ECO:0000256" key="7">
    <source>
        <dbReference type="ARBA" id="ARBA00048248"/>
    </source>
</evidence>
<keyword evidence="6 8" id="KW-0030">Aminoacyl-tRNA synthetase</keyword>
<comment type="catalytic activity">
    <reaction evidence="7 8">
        <text>tRNA(Tyr) + L-tyrosine + ATP = L-tyrosyl-tRNA(Tyr) + AMP + diphosphate + H(+)</text>
        <dbReference type="Rhea" id="RHEA:10220"/>
        <dbReference type="Rhea" id="RHEA-COMP:9706"/>
        <dbReference type="Rhea" id="RHEA-COMP:9707"/>
        <dbReference type="ChEBI" id="CHEBI:15378"/>
        <dbReference type="ChEBI" id="CHEBI:30616"/>
        <dbReference type="ChEBI" id="CHEBI:33019"/>
        <dbReference type="ChEBI" id="CHEBI:58315"/>
        <dbReference type="ChEBI" id="CHEBI:78442"/>
        <dbReference type="ChEBI" id="CHEBI:78536"/>
        <dbReference type="ChEBI" id="CHEBI:456215"/>
        <dbReference type="EC" id="6.1.1.1"/>
    </reaction>
</comment>
<feature type="binding site" evidence="8">
    <location>
        <position position="167"/>
    </location>
    <ligand>
        <name>L-tyrosine</name>
        <dbReference type="ChEBI" id="CHEBI:58315"/>
    </ligand>
</feature>
<feature type="binding site" evidence="8">
    <location>
        <position position="33"/>
    </location>
    <ligand>
        <name>L-tyrosine</name>
        <dbReference type="ChEBI" id="CHEBI:58315"/>
    </ligand>
</feature>
<dbReference type="SMART" id="SM00363">
    <property type="entry name" value="S4"/>
    <property type="match status" value="1"/>
</dbReference>
<keyword evidence="4 9" id="KW-0694">RNA-binding</keyword>
<dbReference type="InterPro" id="IPR002307">
    <property type="entry name" value="Tyr-tRNA-ligase"/>
</dbReference>
<dbReference type="Gene3D" id="3.10.290.10">
    <property type="entry name" value="RNA-binding S4 domain"/>
    <property type="match status" value="1"/>
</dbReference>
<dbReference type="InterPro" id="IPR002305">
    <property type="entry name" value="aa-tRNA-synth_Ic"/>
</dbReference>
<sequence>MKTVIDILKERGFIESLSSDELSSILSKPQKIYCGFDPTADSLHLGNLVAIIGLTWFQRFGHTPVVIVGGATGMIGDPGGKSVERNLQTQEQVDHNLKGIKALLENVIKGEPAPLVLNNFEWMKKFSFIDFLRDVGKHFRMSVMLAKESVKARLESEEGISFTEFSYQLLQAYDFLYLFQNHHVKIQIGGSDQWGNIVGGVELIRKVLGESAFGVTFPLLTRSDGKKFGKSENGAIWLSKEKLSPYEFYQYLVRVPDADVIKLMKMLTFLDLDVIAEYENAMKQEGYLPNTAQKKLAEEVTRFVHGEEGLEKALLATKAAAPGSETVLDADSLEIAMKDMPYFEPELLVGSKLIDLIADSGLRPSKSAARRLIREGGVSLNNKKINDEEKVIQTEDLIGNRFVVVTLGKKQKMLVKQKKI</sequence>
<evidence type="ECO:0000256" key="3">
    <source>
        <dbReference type="ARBA" id="ARBA00022840"/>
    </source>
</evidence>
<dbReference type="SUPFAM" id="SSF52374">
    <property type="entry name" value="Nucleotidylyl transferase"/>
    <property type="match status" value="1"/>
</dbReference>
<dbReference type="SUPFAM" id="SSF55174">
    <property type="entry name" value="Alpha-L RNA-binding motif"/>
    <property type="match status" value="1"/>
</dbReference>
<evidence type="ECO:0000259" key="10">
    <source>
        <dbReference type="SMART" id="SM00363"/>
    </source>
</evidence>
<feature type="binding site" evidence="8">
    <location>
        <position position="230"/>
    </location>
    <ligand>
        <name>ATP</name>
        <dbReference type="ChEBI" id="CHEBI:30616"/>
    </ligand>
</feature>
<dbReference type="FunFam" id="1.10.240.10:FF:000001">
    <property type="entry name" value="Tyrosine--tRNA ligase"/>
    <property type="match status" value="1"/>
</dbReference>
<comment type="subunit">
    <text evidence="8">Homodimer.</text>
</comment>
<dbReference type="GO" id="GO:0004831">
    <property type="term" value="F:tyrosine-tRNA ligase activity"/>
    <property type="evidence" value="ECO:0007669"/>
    <property type="project" value="UniProtKB-UniRule"/>
</dbReference>
<evidence type="ECO:0000256" key="6">
    <source>
        <dbReference type="ARBA" id="ARBA00023146"/>
    </source>
</evidence>
<keyword evidence="5 8" id="KW-0648">Protein biosynthesis</keyword>
<dbReference type="GO" id="GO:0005524">
    <property type="term" value="F:ATP binding"/>
    <property type="evidence" value="ECO:0007669"/>
    <property type="project" value="UniProtKB-UniRule"/>
</dbReference>
<protein>
    <recommendedName>
        <fullName evidence="8">Tyrosine--tRNA ligase</fullName>
        <ecNumber evidence="8">6.1.1.1</ecNumber>
    </recommendedName>
    <alternativeName>
        <fullName evidence="8">Tyrosyl-tRNA synthetase</fullName>
        <shortName evidence="8">TyrRS</shortName>
    </alternativeName>
</protein>
<dbReference type="CDD" id="cd00805">
    <property type="entry name" value="TyrRS_core"/>
    <property type="match status" value="1"/>
</dbReference>
<dbReference type="EC" id="6.1.1.1" evidence="8"/>
<reference evidence="11" key="2">
    <citation type="submission" date="2014-09" db="EMBL/GenBank/DDBJ databases">
        <title>Criblamydia sequanensis harbors a mega-plasmid encoding arsenite resistance.</title>
        <authorList>
            <person name="Bertelli C."/>
            <person name="Goesmann A."/>
            <person name="Greub G."/>
        </authorList>
    </citation>
    <scope>NUCLEOTIDE SEQUENCE [LARGE SCALE GENOMIC DNA]</scope>
    <source>
        <strain evidence="11">CRIB-18</strain>
    </source>
</reference>
<dbReference type="PANTHER" id="PTHR11766">
    <property type="entry name" value="TYROSYL-TRNA SYNTHETASE"/>
    <property type="match status" value="1"/>
</dbReference>
<dbReference type="InterPro" id="IPR014729">
    <property type="entry name" value="Rossmann-like_a/b/a_fold"/>
</dbReference>
<dbReference type="GO" id="GO:0003723">
    <property type="term" value="F:RNA binding"/>
    <property type="evidence" value="ECO:0007669"/>
    <property type="project" value="UniProtKB-KW"/>
</dbReference>
<dbReference type="Proteomes" id="UP000031552">
    <property type="component" value="Unassembled WGS sequence"/>
</dbReference>
<feature type="domain" description="RNA-binding S4" evidence="10">
    <location>
        <begin position="351"/>
        <end position="412"/>
    </location>
</feature>
<gene>
    <name evidence="8 11" type="primary">tyrS</name>
    <name evidence="11" type="ORF">CSEC_0891</name>
</gene>